<reference evidence="1" key="1">
    <citation type="journal article" date="2022" name="bioRxiv">
        <title>Sequencing and chromosome-scale assembly of the giantPleurodeles waltlgenome.</title>
        <authorList>
            <person name="Brown T."/>
            <person name="Elewa A."/>
            <person name="Iarovenko S."/>
            <person name="Subramanian E."/>
            <person name="Araus A.J."/>
            <person name="Petzold A."/>
            <person name="Susuki M."/>
            <person name="Suzuki K.-i.T."/>
            <person name="Hayashi T."/>
            <person name="Toyoda A."/>
            <person name="Oliveira C."/>
            <person name="Osipova E."/>
            <person name="Leigh N.D."/>
            <person name="Simon A."/>
            <person name="Yun M.H."/>
        </authorList>
    </citation>
    <scope>NUCLEOTIDE SEQUENCE</scope>
    <source>
        <strain evidence="1">20211129_DDA</strain>
        <tissue evidence="1">Liver</tissue>
    </source>
</reference>
<organism evidence="1 2">
    <name type="scientific">Pleurodeles waltl</name>
    <name type="common">Iberian ribbed newt</name>
    <dbReference type="NCBI Taxonomy" id="8319"/>
    <lineage>
        <taxon>Eukaryota</taxon>
        <taxon>Metazoa</taxon>
        <taxon>Chordata</taxon>
        <taxon>Craniata</taxon>
        <taxon>Vertebrata</taxon>
        <taxon>Euteleostomi</taxon>
        <taxon>Amphibia</taxon>
        <taxon>Batrachia</taxon>
        <taxon>Caudata</taxon>
        <taxon>Salamandroidea</taxon>
        <taxon>Salamandridae</taxon>
        <taxon>Pleurodelinae</taxon>
        <taxon>Pleurodeles</taxon>
    </lineage>
</organism>
<name>A0AAV7LIH0_PLEWA</name>
<protein>
    <submittedName>
        <fullName evidence="1">Uncharacterized protein</fullName>
    </submittedName>
</protein>
<keyword evidence="2" id="KW-1185">Reference proteome</keyword>
<gene>
    <name evidence="1" type="ORF">NDU88_004413</name>
</gene>
<accession>A0AAV7LIH0</accession>
<comment type="caution">
    <text evidence="1">The sequence shown here is derived from an EMBL/GenBank/DDBJ whole genome shotgun (WGS) entry which is preliminary data.</text>
</comment>
<evidence type="ECO:0000313" key="2">
    <source>
        <dbReference type="Proteomes" id="UP001066276"/>
    </source>
</evidence>
<dbReference type="Proteomes" id="UP001066276">
    <property type="component" value="Chromosome 11"/>
</dbReference>
<evidence type="ECO:0000313" key="1">
    <source>
        <dbReference type="EMBL" id="KAJ1091286.1"/>
    </source>
</evidence>
<sequence>MAGGVRRTLACELQKAETELREAEHGVASGTVKREDLGAIRGKWTKVDSCLRQFDYRHYVAQMHSEEDRSSRLLAWLLIGEQQCTPIGAIRLESGGHSKYTIRNQQSIQAMQ</sequence>
<dbReference type="EMBL" id="JANPWB010000015">
    <property type="protein sequence ID" value="KAJ1091286.1"/>
    <property type="molecule type" value="Genomic_DNA"/>
</dbReference>
<proteinExistence type="predicted"/>
<dbReference type="AlphaFoldDB" id="A0AAV7LIH0"/>